<dbReference type="EMBL" id="FOMZ01000009">
    <property type="protein sequence ID" value="SFE18578.1"/>
    <property type="molecule type" value="Genomic_DNA"/>
</dbReference>
<dbReference type="Gene3D" id="3.90.45.10">
    <property type="entry name" value="Peptide deformylase"/>
    <property type="match status" value="1"/>
</dbReference>
<dbReference type="Pfam" id="PF01327">
    <property type="entry name" value="Pep_deformylase"/>
    <property type="match status" value="1"/>
</dbReference>
<dbReference type="RefSeq" id="WP_092927815.1">
    <property type="nucleotide sequence ID" value="NZ_FOMZ01000009.1"/>
</dbReference>
<sequence>MSVRPIRLFGDPVLRGGSAEVVDFDSGLRALVRDLWDTMESHGGAGLAAPQLGEPVRVFAYHCAGYAGHLVNPSLRPLDERPQVGPEGCLSVPEVDRLCPRHRTVLVRGWNMHGEPVEVVGSDLLARCLQHETDHLDGLVFLDRLDESSGGPPQHEPARHGSAQHDQTRNDRGDRSSGRVRPTTEQDPYSSFGGSH</sequence>
<keyword evidence="3 6" id="KW-0378">Hydrolase</keyword>
<keyword evidence="9" id="KW-1185">Reference proteome</keyword>
<dbReference type="CDD" id="cd00487">
    <property type="entry name" value="Pep_deformylase"/>
    <property type="match status" value="1"/>
</dbReference>
<protein>
    <recommendedName>
        <fullName evidence="6">Peptide deformylase</fullName>
        <shortName evidence="6">PDF</shortName>
        <ecNumber evidence="6">3.5.1.88</ecNumber>
    </recommendedName>
    <alternativeName>
        <fullName evidence="6">Polypeptide deformylase</fullName>
    </alternativeName>
</protein>
<dbReference type="InterPro" id="IPR036821">
    <property type="entry name" value="Peptide_deformylase_sf"/>
</dbReference>
<feature type="binding site" evidence="6">
    <location>
        <position position="135"/>
    </location>
    <ligand>
        <name>Fe cation</name>
        <dbReference type="ChEBI" id="CHEBI:24875"/>
    </ligand>
</feature>
<dbReference type="SUPFAM" id="SSF56420">
    <property type="entry name" value="Peptide deformylase"/>
    <property type="match status" value="1"/>
</dbReference>
<evidence type="ECO:0000256" key="4">
    <source>
        <dbReference type="ARBA" id="ARBA00022917"/>
    </source>
</evidence>
<evidence type="ECO:0000256" key="6">
    <source>
        <dbReference type="HAMAP-Rule" id="MF_00163"/>
    </source>
</evidence>
<dbReference type="PANTHER" id="PTHR10458:SF2">
    <property type="entry name" value="PEPTIDE DEFORMYLASE, MITOCHONDRIAL"/>
    <property type="match status" value="1"/>
</dbReference>
<organism evidence="8 9">
    <name type="scientific">Actinopolyspora alba</name>
    <dbReference type="NCBI Taxonomy" id="673379"/>
    <lineage>
        <taxon>Bacteria</taxon>
        <taxon>Bacillati</taxon>
        <taxon>Actinomycetota</taxon>
        <taxon>Actinomycetes</taxon>
        <taxon>Actinopolysporales</taxon>
        <taxon>Actinopolysporaceae</taxon>
        <taxon>Actinopolyspora</taxon>
        <taxon>Actinopolyspora alba group</taxon>
    </lineage>
</organism>
<evidence type="ECO:0000313" key="9">
    <source>
        <dbReference type="Proteomes" id="UP000198716"/>
    </source>
</evidence>
<feature type="binding site" evidence="6">
    <location>
        <position position="131"/>
    </location>
    <ligand>
        <name>Fe cation</name>
        <dbReference type="ChEBI" id="CHEBI:24875"/>
    </ligand>
</feature>
<comment type="function">
    <text evidence="6">Removes the formyl group from the N-terminal Met of newly synthesized proteins. Requires at least a dipeptide for an efficient rate of reaction. N-terminal L-methionine is a prerequisite for activity but the enzyme has broad specificity at other positions.</text>
</comment>
<reference evidence="9" key="1">
    <citation type="submission" date="2016-10" db="EMBL/GenBank/DDBJ databases">
        <authorList>
            <person name="Varghese N."/>
            <person name="Submissions S."/>
        </authorList>
    </citation>
    <scope>NUCLEOTIDE SEQUENCE [LARGE SCALE GENOMIC DNA]</scope>
    <source>
        <strain evidence="9">DSM 45004</strain>
    </source>
</reference>
<keyword evidence="5 6" id="KW-0408">Iron</keyword>
<name>A0A1I1YHR0_9ACTN</name>
<dbReference type="PANTHER" id="PTHR10458">
    <property type="entry name" value="PEPTIDE DEFORMYLASE"/>
    <property type="match status" value="1"/>
</dbReference>
<evidence type="ECO:0000256" key="7">
    <source>
        <dbReference type="SAM" id="MobiDB-lite"/>
    </source>
</evidence>
<comment type="similarity">
    <text evidence="1 6">Belongs to the polypeptide deformylase family.</text>
</comment>
<keyword evidence="4 6" id="KW-0648">Protein biosynthesis</keyword>
<feature type="compositionally biased region" description="Basic and acidic residues" evidence="7">
    <location>
        <begin position="166"/>
        <end position="177"/>
    </location>
</feature>
<feature type="compositionally biased region" description="Polar residues" evidence="7">
    <location>
        <begin position="183"/>
        <end position="196"/>
    </location>
</feature>
<dbReference type="InterPro" id="IPR023635">
    <property type="entry name" value="Peptide_deformylase"/>
</dbReference>
<evidence type="ECO:0000256" key="3">
    <source>
        <dbReference type="ARBA" id="ARBA00022801"/>
    </source>
</evidence>
<feature type="active site" evidence="6">
    <location>
        <position position="132"/>
    </location>
</feature>
<gene>
    <name evidence="6" type="primary">def</name>
    <name evidence="8" type="ORF">SAMN04487819_1097</name>
</gene>
<evidence type="ECO:0000256" key="5">
    <source>
        <dbReference type="ARBA" id="ARBA00023004"/>
    </source>
</evidence>
<feature type="region of interest" description="Disordered" evidence="7">
    <location>
        <begin position="144"/>
        <end position="196"/>
    </location>
</feature>
<dbReference type="NCBIfam" id="TIGR00079">
    <property type="entry name" value="pept_deformyl"/>
    <property type="match status" value="1"/>
</dbReference>
<dbReference type="HAMAP" id="MF_00163">
    <property type="entry name" value="Pep_deformylase"/>
    <property type="match status" value="1"/>
</dbReference>
<comment type="catalytic activity">
    <reaction evidence="6">
        <text>N-terminal N-formyl-L-methionyl-[peptide] + H2O = N-terminal L-methionyl-[peptide] + formate</text>
        <dbReference type="Rhea" id="RHEA:24420"/>
        <dbReference type="Rhea" id="RHEA-COMP:10639"/>
        <dbReference type="Rhea" id="RHEA-COMP:10640"/>
        <dbReference type="ChEBI" id="CHEBI:15377"/>
        <dbReference type="ChEBI" id="CHEBI:15740"/>
        <dbReference type="ChEBI" id="CHEBI:49298"/>
        <dbReference type="ChEBI" id="CHEBI:64731"/>
        <dbReference type="EC" id="3.5.1.88"/>
    </reaction>
</comment>
<feature type="binding site" evidence="6">
    <location>
        <position position="89"/>
    </location>
    <ligand>
        <name>Fe cation</name>
        <dbReference type="ChEBI" id="CHEBI:24875"/>
    </ligand>
</feature>
<accession>A0A1I1YHR0</accession>
<dbReference type="EC" id="3.5.1.88" evidence="6"/>
<keyword evidence="2 6" id="KW-0479">Metal-binding</keyword>
<proteinExistence type="inferred from homology"/>
<dbReference type="AlphaFoldDB" id="A0A1I1YHR0"/>
<dbReference type="PRINTS" id="PR01576">
    <property type="entry name" value="PDEFORMYLASE"/>
</dbReference>
<dbReference type="GO" id="GO:0042586">
    <property type="term" value="F:peptide deformylase activity"/>
    <property type="evidence" value="ECO:0007669"/>
    <property type="project" value="UniProtKB-UniRule"/>
</dbReference>
<evidence type="ECO:0000313" key="8">
    <source>
        <dbReference type="EMBL" id="SFE18578.1"/>
    </source>
</evidence>
<evidence type="ECO:0000256" key="1">
    <source>
        <dbReference type="ARBA" id="ARBA00010759"/>
    </source>
</evidence>
<dbReference type="Proteomes" id="UP000198716">
    <property type="component" value="Unassembled WGS sequence"/>
</dbReference>
<dbReference type="GO" id="GO:0046872">
    <property type="term" value="F:metal ion binding"/>
    <property type="evidence" value="ECO:0007669"/>
    <property type="project" value="UniProtKB-KW"/>
</dbReference>
<evidence type="ECO:0000256" key="2">
    <source>
        <dbReference type="ARBA" id="ARBA00022723"/>
    </source>
</evidence>
<dbReference type="GO" id="GO:0006412">
    <property type="term" value="P:translation"/>
    <property type="evidence" value="ECO:0007669"/>
    <property type="project" value="UniProtKB-UniRule"/>
</dbReference>
<comment type="cofactor">
    <cofactor evidence="6">
        <name>Fe(2+)</name>
        <dbReference type="ChEBI" id="CHEBI:29033"/>
    </cofactor>
    <text evidence="6">Binds 1 Fe(2+) ion.</text>
</comment>
<dbReference type="NCBIfam" id="NF001159">
    <property type="entry name" value="PRK00150.1-3"/>
    <property type="match status" value="1"/>
</dbReference>